<sequence length="139" mass="15607">MKKATLFFHRISYLQYPLMLIALYFIIQPYYGFQDALGYINKGLVFMGLGVTFSTLQDTTKTQNKLSLRIYQNPTYARIFIIVMIALILFFLVVGLIGLFAASDAKLSEVSLGMIVMGVGMIGMLKAVFEMADNHRAGE</sequence>
<feature type="transmembrane region" description="Helical" evidence="1">
    <location>
        <begin position="112"/>
        <end position="129"/>
    </location>
</feature>
<keyword evidence="1" id="KW-1133">Transmembrane helix</keyword>
<comment type="caution">
    <text evidence="2">The sequence shown here is derived from an EMBL/GenBank/DDBJ whole genome shotgun (WGS) entry which is preliminary data.</text>
</comment>
<name>A0A9X1KW40_9BACT</name>
<keyword evidence="3" id="KW-1185">Reference proteome</keyword>
<feature type="transmembrane region" description="Helical" evidence="1">
    <location>
        <begin position="76"/>
        <end position="100"/>
    </location>
</feature>
<protein>
    <submittedName>
        <fullName evidence="2">Uncharacterized protein</fullName>
    </submittedName>
</protein>
<dbReference type="AlphaFoldDB" id="A0A9X1KW40"/>
<keyword evidence="1" id="KW-0472">Membrane</keyword>
<reference evidence="2" key="1">
    <citation type="submission" date="2021-09" db="EMBL/GenBank/DDBJ databases">
        <title>Fulvivirga sp. isolated from coastal sediment.</title>
        <authorList>
            <person name="Yu H."/>
        </authorList>
    </citation>
    <scope>NUCLEOTIDE SEQUENCE</scope>
    <source>
        <strain evidence="2">1062</strain>
    </source>
</reference>
<gene>
    <name evidence="2" type="ORF">LDX50_05595</name>
</gene>
<evidence type="ECO:0000256" key="1">
    <source>
        <dbReference type="SAM" id="Phobius"/>
    </source>
</evidence>
<dbReference type="RefSeq" id="WP_225697425.1">
    <property type="nucleotide sequence ID" value="NZ_JAIXNE010000001.1"/>
</dbReference>
<keyword evidence="1" id="KW-0812">Transmembrane</keyword>
<accession>A0A9X1KW40</accession>
<dbReference type="Proteomes" id="UP001139409">
    <property type="component" value="Unassembled WGS sequence"/>
</dbReference>
<proteinExistence type="predicted"/>
<feature type="transmembrane region" description="Helical" evidence="1">
    <location>
        <begin position="12"/>
        <end position="31"/>
    </location>
</feature>
<feature type="transmembrane region" description="Helical" evidence="1">
    <location>
        <begin position="37"/>
        <end position="56"/>
    </location>
</feature>
<dbReference type="EMBL" id="JAIXNE010000001">
    <property type="protein sequence ID" value="MCA6074330.1"/>
    <property type="molecule type" value="Genomic_DNA"/>
</dbReference>
<evidence type="ECO:0000313" key="3">
    <source>
        <dbReference type="Proteomes" id="UP001139409"/>
    </source>
</evidence>
<organism evidence="2 3">
    <name type="scientific">Fulvivirga sedimenti</name>
    <dbReference type="NCBI Taxonomy" id="2879465"/>
    <lineage>
        <taxon>Bacteria</taxon>
        <taxon>Pseudomonadati</taxon>
        <taxon>Bacteroidota</taxon>
        <taxon>Cytophagia</taxon>
        <taxon>Cytophagales</taxon>
        <taxon>Fulvivirgaceae</taxon>
        <taxon>Fulvivirga</taxon>
    </lineage>
</organism>
<evidence type="ECO:0000313" key="2">
    <source>
        <dbReference type="EMBL" id="MCA6074330.1"/>
    </source>
</evidence>